<dbReference type="Proteomes" id="UP000092444">
    <property type="component" value="Unassembled WGS sequence"/>
</dbReference>
<keyword evidence="1" id="KW-0732">Signal</keyword>
<evidence type="ECO:0000256" key="1">
    <source>
        <dbReference type="SAM" id="SignalP"/>
    </source>
</evidence>
<sequence>MMMIMKAFLNCIFIFFLQCFNATSYQSDFSFSITFHYKKNVIQKFNKFFSKNEYINISPY</sequence>
<name>A0A1B0GG27_GLOMM</name>
<keyword evidence="3" id="KW-1185">Reference proteome</keyword>
<evidence type="ECO:0000313" key="2">
    <source>
        <dbReference type="EnsemblMetazoa" id="GMOY012301-PA"/>
    </source>
</evidence>
<dbReference type="EMBL" id="CCAG010007501">
    <property type="status" value="NOT_ANNOTATED_CDS"/>
    <property type="molecule type" value="Genomic_DNA"/>
</dbReference>
<reference evidence="2" key="1">
    <citation type="submission" date="2020-05" db="UniProtKB">
        <authorList>
            <consortium name="EnsemblMetazoa"/>
        </authorList>
    </citation>
    <scope>IDENTIFICATION</scope>
    <source>
        <strain evidence="2">Yale</strain>
    </source>
</reference>
<feature type="chain" id="PRO_5008408351" description="Secreted protein" evidence="1">
    <location>
        <begin position="23"/>
        <end position="60"/>
    </location>
</feature>
<feature type="signal peptide" evidence="1">
    <location>
        <begin position="1"/>
        <end position="22"/>
    </location>
</feature>
<accession>A0A1B0GG27</accession>
<organism evidence="2 3">
    <name type="scientific">Glossina morsitans morsitans</name>
    <name type="common">Savannah tsetse fly</name>
    <dbReference type="NCBI Taxonomy" id="37546"/>
    <lineage>
        <taxon>Eukaryota</taxon>
        <taxon>Metazoa</taxon>
        <taxon>Ecdysozoa</taxon>
        <taxon>Arthropoda</taxon>
        <taxon>Hexapoda</taxon>
        <taxon>Insecta</taxon>
        <taxon>Pterygota</taxon>
        <taxon>Neoptera</taxon>
        <taxon>Endopterygota</taxon>
        <taxon>Diptera</taxon>
        <taxon>Brachycera</taxon>
        <taxon>Muscomorpha</taxon>
        <taxon>Hippoboscoidea</taxon>
        <taxon>Glossinidae</taxon>
        <taxon>Glossina</taxon>
    </lineage>
</organism>
<dbReference type="EnsemblMetazoa" id="GMOY012301-RA">
    <property type="protein sequence ID" value="GMOY012301-PA"/>
    <property type="gene ID" value="GMOY012301"/>
</dbReference>
<evidence type="ECO:0000313" key="3">
    <source>
        <dbReference type="Proteomes" id="UP000092444"/>
    </source>
</evidence>
<proteinExistence type="predicted"/>
<dbReference type="VEuPathDB" id="VectorBase:GMOY012301"/>
<evidence type="ECO:0008006" key="4">
    <source>
        <dbReference type="Google" id="ProtNLM"/>
    </source>
</evidence>
<protein>
    <recommendedName>
        <fullName evidence="4">Secreted protein</fullName>
    </recommendedName>
</protein>
<dbReference type="AlphaFoldDB" id="A0A1B0GG27"/>